<evidence type="ECO:0000313" key="3">
    <source>
        <dbReference type="Proteomes" id="UP001589818"/>
    </source>
</evidence>
<feature type="domain" description="N-acetyltransferase" evidence="1">
    <location>
        <begin position="42"/>
        <end position="169"/>
    </location>
</feature>
<evidence type="ECO:0000259" key="1">
    <source>
        <dbReference type="PROSITE" id="PS51186"/>
    </source>
</evidence>
<dbReference type="Proteomes" id="UP001589818">
    <property type="component" value="Unassembled WGS sequence"/>
</dbReference>
<evidence type="ECO:0000313" key="2">
    <source>
        <dbReference type="EMBL" id="MFC0393210.1"/>
    </source>
</evidence>
<name>A0ABV6JBD8_9BACL</name>
<dbReference type="EC" id="2.3.-.-" evidence="2"/>
<dbReference type="Gene3D" id="3.40.630.30">
    <property type="match status" value="1"/>
</dbReference>
<dbReference type="SUPFAM" id="SSF55729">
    <property type="entry name" value="Acyl-CoA N-acyltransferases (Nat)"/>
    <property type="match status" value="1"/>
</dbReference>
<dbReference type="Pfam" id="PF00583">
    <property type="entry name" value="Acetyltransf_1"/>
    <property type="match status" value="1"/>
</dbReference>
<keyword evidence="3" id="KW-1185">Reference proteome</keyword>
<dbReference type="InterPro" id="IPR016181">
    <property type="entry name" value="Acyl_CoA_acyltransferase"/>
</dbReference>
<proteinExistence type="predicted"/>
<protein>
    <submittedName>
        <fullName evidence="2">GNAT family N-acetyltransferase</fullName>
        <ecNumber evidence="2">2.3.-.-</ecNumber>
    </submittedName>
</protein>
<dbReference type="EMBL" id="JBHLVF010000031">
    <property type="protein sequence ID" value="MFC0393210.1"/>
    <property type="molecule type" value="Genomic_DNA"/>
</dbReference>
<accession>A0ABV6JBD8</accession>
<organism evidence="2 3">
    <name type="scientific">Paenibacillus mendelii</name>
    <dbReference type="NCBI Taxonomy" id="206163"/>
    <lineage>
        <taxon>Bacteria</taxon>
        <taxon>Bacillati</taxon>
        <taxon>Bacillota</taxon>
        <taxon>Bacilli</taxon>
        <taxon>Bacillales</taxon>
        <taxon>Paenibacillaceae</taxon>
        <taxon>Paenibacillus</taxon>
    </lineage>
</organism>
<comment type="caution">
    <text evidence="2">The sequence shown here is derived from an EMBL/GenBank/DDBJ whole genome shotgun (WGS) entry which is preliminary data.</text>
</comment>
<keyword evidence="2" id="KW-0012">Acyltransferase</keyword>
<dbReference type="InterPro" id="IPR000182">
    <property type="entry name" value="GNAT_dom"/>
</dbReference>
<dbReference type="GO" id="GO:0016746">
    <property type="term" value="F:acyltransferase activity"/>
    <property type="evidence" value="ECO:0007669"/>
    <property type="project" value="UniProtKB-KW"/>
</dbReference>
<dbReference type="RefSeq" id="WP_204817867.1">
    <property type="nucleotide sequence ID" value="NZ_JANHOF010000002.1"/>
</dbReference>
<gene>
    <name evidence="2" type="ORF">ACFFJ8_17740</name>
</gene>
<reference evidence="2 3" key="1">
    <citation type="submission" date="2024-09" db="EMBL/GenBank/DDBJ databases">
        <authorList>
            <person name="Sun Q."/>
            <person name="Mori K."/>
        </authorList>
    </citation>
    <scope>NUCLEOTIDE SEQUENCE [LARGE SCALE GENOMIC DNA]</scope>
    <source>
        <strain evidence="2 3">CCM 4839</strain>
    </source>
</reference>
<sequence>MDFKLLPPTRWHAMREKLLAFAGRYGSGRLSAEGLSLLRTIAAVEPITSASRNNPHRIRTAERPAPPTIAENGSAAIAIALEAGKLAGFAFAADAGERACIVVVRPEMRGRGVGSALLSQLRQHYGHLSCSVAADNPASMQMCFRAGMTAVGMHRGPTGKPTLRFEFSR</sequence>
<dbReference type="PROSITE" id="PS51186">
    <property type="entry name" value="GNAT"/>
    <property type="match status" value="1"/>
</dbReference>
<keyword evidence="2" id="KW-0808">Transferase</keyword>
<dbReference type="CDD" id="cd04301">
    <property type="entry name" value="NAT_SF"/>
    <property type="match status" value="1"/>
</dbReference>